<comment type="caution">
    <text evidence="1">The sequence shown here is derived from an EMBL/GenBank/DDBJ whole genome shotgun (WGS) entry which is preliminary data.</text>
</comment>
<dbReference type="Proteomes" id="UP000593568">
    <property type="component" value="Unassembled WGS sequence"/>
</dbReference>
<organism evidence="1 2">
    <name type="scientific">Gossypium trilobum</name>
    <dbReference type="NCBI Taxonomy" id="34281"/>
    <lineage>
        <taxon>Eukaryota</taxon>
        <taxon>Viridiplantae</taxon>
        <taxon>Streptophyta</taxon>
        <taxon>Embryophyta</taxon>
        <taxon>Tracheophyta</taxon>
        <taxon>Spermatophyta</taxon>
        <taxon>Magnoliopsida</taxon>
        <taxon>eudicotyledons</taxon>
        <taxon>Gunneridae</taxon>
        <taxon>Pentapetalae</taxon>
        <taxon>rosids</taxon>
        <taxon>malvids</taxon>
        <taxon>Malvales</taxon>
        <taxon>Malvaceae</taxon>
        <taxon>Malvoideae</taxon>
        <taxon>Gossypium</taxon>
    </lineage>
</organism>
<proteinExistence type="predicted"/>
<dbReference type="EMBL" id="JABEZW010229605">
    <property type="protein sequence ID" value="MBA0789540.1"/>
    <property type="molecule type" value="Genomic_DNA"/>
</dbReference>
<accession>A0A7J9FW56</accession>
<protein>
    <submittedName>
        <fullName evidence="1">Uncharacterized protein</fullName>
    </submittedName>
</protein>
<name>A0A7J9FW56_9ROSI</name>
<evidence type="ECO:0000313" key="2">
    <source>
        <dbReference type="Proteomes" id="UP000593568"/>
    </source>
</evidence>
<dbReference type="AlphaFoldDB" id="A0A7J9FW56"/>
<sequence>MGRYWICPSTCIKTIYVEVVYTGNARVDSVRFYVQG</sequence>
<gene>
    <name evidence="1" type="ORF">Gotri_026491</name>
</gene>
<evidence type="ECO:0000313" key="1">
    <source>
        <dbReference type="EMBL" id="MBA0789540.1"/>
    </source>
</evidence>
<reference evidence="1 2" key="1">
    <citation type="journal article" date="2019" name="Genome Biol. Evol.">
        <title>Insights into the evolution of the New World diploid cottons (Gossypium, subgenus Houzingenia) based on genome sequencing.</title>
        <authorList>
            <person name="Grover C.E."/>
            <person name="Arick M.A. 2nd"/>
            <person name="Thrash A."/>
            <person name="Conover J.L."/>
            <person name="Sanders W.S."/>
            <person name="Peterson D.G."/>
            <person name="Frelichowski J.E."/>
            <person name="Scheffler J.A."/>
            <person name="Scheffler B.E."/>
            <person name="Wendel J.F."/>
        </authorList>
    </citation>
    <scope>NUCLEOTIDE SEQUENCE [LARGE SCALE GENOMIC DNA]</scope>
    <source>
        <strain evidence="1">8</strain>
        <tissue evidence="1">Leaf</tissue>
    </source>
</reference>
<keyword evidence="2" id="KW-1185">Reference proteome</keyword>